<dbReference type="EMBL" id="JASBWU010000002">
    <property type="protein sequence ID" value="KAJ9123883.1"/>
    <property type="molecule type" value="Genomic_DNA"/>
</dbReference>
<protein>
    <submittedName>
        <fullName evidence="1">Uncharacterized protein</fullName>
    </submittedName>
</protein>
<organism evidence="1 2">
    <name type="scientific">Naganishia vaughanmartiniae</name>
    <dbReference type="NCBI Taxonomy" id="1424756"/>
    <lineage>
        <taxon>Eukaryota</taxon>
        <taxon>Fungi</taxon>
        <taxon>Dikarya</taxon>
        <taxon>Basidiomycota</taxon>
        <taxon>Agaricomycotina</taxon>
        <taxon>Tremellomycetes</taxon>
        <taxon>Filobasidiales</taxon>
        <taxon>Filobasidiaceae</taxon>
        <taxon>Naganishia</taxon>
    </lineage>
</organism>
<reference evidence="1" key="1">
    <citation type="submission" date="2023-04" db="EMBL/GenBank/DDBJ databases">
        <title>Draft Genome sequencing of Naganishia species isolated from polar environments using Oxford Nanopore Technology.</title>
        <authorList>
            <person name="Leo P."/>
            <person name="Venkateswaran K."/>
        </authorList>
    </citation>
    <scope>NUCLEOTIDE SEQUENCE</scope>
    <source>
        <strain evidence="1">MNA-CCFEE 5425</strain>
    </source>
</reference>
<accession>A0ACC2XJ77</accession>
<proteinExistence type="predicted"/>
<keyword evidence="2" id="KW-1185">Reference proteome</keyword>
<dbReference type="Proteomes" id="UP001243375">
    <property type="component" value="Unassembled WGS sequence"/>
</dbReference>
<name>A0ACC2XJ77_9TREE</name>
<evidence type="ECO:0000313" key="1">
    <source>
        <dbReference type="EMBL" id="KAJ9123883.1"/>
    </source>
</evidence>
<sequence>MMTPTPTSIRTPLGARYMTPSISSGYSPSSEVSLSRASSITIVQSPSTALANITRKAGRLLVPDEEDDDEHDRRGFNGAVVGKGDGGAEVARLRVDIASRQWLVGYGRYAKVYLGSFKPALRPPPATTTSTAKTPKMTEANMMFAQTSTGWSLCAAKVFDSDTESISMAEKEFAMLGYLQEDLPSTQSRPPMSVREGGEVNWDGDADGRRYILSRIGLVDETIIEPPPLSFTTGTPSDLSRSGSRRVSGAVASTCMVCESPVSGLPNSRTTVPLEDTFDTSPSGSHARTVYAAHRRGQASGPRHSRSASETTAILRQLGKNAIAAKSSMNAFLFAGGGTDSAPSYRPILLLPFYSNGSMATFLKTREEPIGDELWMSWFEQGLRALRWCKMKGVLHNDIKPANFLLDDEMNLRLGDTGSAMRINPDHSPHDGIGLGTVSYSSPEIVDPSTERTFSFPSDIFSFGVTMRQCMTGREPYEGLRTVELMYHVRKGNYWEWHARRDMDLPSPSSANSNRNPTSPTAVTHHLARVRATTTTATSPSDRNHSAAQPNDGVRRAESLREPSRNRAVVRRPALARTPSSDVVIRQAIPVRASTGAATGVVEAGGDGMTSRDQRETWLRRMVDPDPGQRPEAEDLLHGLEGHRTVYKSDAD</sequence>
<evidence type="ECO:0000313" key="2">
    <source>
        <dbReference type="Proteomes" id="UP001243375"/>
    </source>
</evidence>
<gene>
    <name evidence="1" type="ORF">QFC22_000671</name>
</gene>
<comment type="caution">
    <text evidence="1">The sequence shown here is derived from an EMBL/GenBank/DDBJ whole genome shotgun (WGS) entry which is preliminary data.</text>
</comment>